<dbReference type="PANTHER" id="PTHR33332">
    <property type="entry name" value="REVERSE TRANSCRIPTASE DOMAIN-CONTAINING PROTEIN"/>
    <property type="match status" value="1"/>
</dbReference>
<organism evidence="1 2">
    <name type="scientific">Willisornis vidua</name>
    <name type="common">Xingu scale-backed antbird</name>
    <dbReference type="NCBI Taxonomy" id="1566151"/>
    <lineage>
        <taxon>Eukaryota</taxon>
        <taxon>Metazoa</taxon>
        <taxon>Chordata</taxon>
        <taxon>Craniata</taxon>
        <taxon>Vertebrata</taxon>
        <taxon>Euteleostomi</taxon>
        <taxon>Archelosauria</taxon>
        <taxon>Archosauria</taxon>
        <taxon>Dinosauria</taxon>
        <taxon>Saurischia</taxon>
        <taxon>Theropoda</taxon>
        <taxon>Coelurosauria</taxon>
        <taxon>Aves</taxon>
        <taxon>Neognathae</taxon>
        <taxon>Neoaves</taxon>
        <taxon>Telluraves</taxon>
        <taxon>Australaves</taxon>
        <taxon>Passeriformes</taxon>
        <taxon>Thamnophilidae</taxon>
        <taxon>Willisornis</taxon>
    </lineage>
</organism>
<gene>
    <name evidence="1" type="ORF">WISP_114044</name>
</gene>
<sequence>MPGKVMEQNILSAITWHMQDNQGIRPSQHGFLKGRSFLTILISYYDKLARLVDEGKAVDVVYLDFDGQTQRVIVSAVAFSWWLVTSGIPRGSVLEPALFNIFINYVDEGIKCNLRQFADNTKLGHSVDLLEDRKALQRDLNKLDQWGQANFMRLTVKCQVLHMFHNHHMQHYRFGEEWLGSFPSEKDLGMLLNIWLNMSQQCAQVAKKANGILVCISNHVASRSRAVIVPLYSALVRLHLESCAQFWAPHYKKDIEMLECVRKRAMELLKGLEHKSDEEWLRELRLFSLEKRRLKGRPYHSLQLPEMELKQGGD</sequence>
<evidence type="ECO:0000313" key="1">
    <source>
        <dbReference type="EMBL" id="KAJ7409503.1"/>
    </source>
</evidence>
<dbReference type="EMBL" id="WHWB01034470">
    <property type="protein sequence ID" value="KAJ7409503.1"/>
    <property type="molecule type" value="Genomic_DNA"/>
</dbReference>
<keyword evidence="2" id="KW-1185">Reference proteome</keyword>
<accession>A0ABQ9CUJ6</accession>
<comment type="caution">
    <text evidence="1">The sequence shown here is derived from an EMBL/GenBank/DDBJ whole genome shotgun (WGS) entry which is preliminary data.</text>
</comment>
<dbReference type="Proteomes" id="UP001145742">
    <property type="component" value="Unassembled WGS sequence"/>
</dbReference>
<evidence type="ECO:0000313" key="2">
    <source>
        <dbReference type="Proteomes" id="UP001145742"/>
    </source>
</evidence>
<proteinExistence type="predicted"/>
<name>A0ABQ9CUJ6_9PASS</name>
<reference evidence="1" key="1">
    <citation type="submission" date="2019-10" db="EMBL/GenBank/DDBJ databases">
        <authorList>
            <person name="Soares A.E.R."/>
            <person name="Aleixo A."/>
            <person name="Schneider P."/>
            <person name="Miyaki C.Y."/>
            <person name="Schneider M.P."/>
            <person name="Mello C."/>
            <person name="Vasconcelos A.T.R."/>
        </authorList>
    </citation>
    <scope>NUCLEOTIDE SEQUENCE</scope>
    <source>
        <tissue evidence="1">Muscle</tissue>
    </source>
</reference>
<protein>
    <submittedName>
        <fullName evidence="1">RNA-directed DNA polymerase from mobile element jockey-like protein</fullName>
    </submittedName>
</protein>